<accession>A0AAU7Q1A2</accession>
<reference evidence="1" key="1">
    <citation type="submission" date="2024-06" db="EMBL/GenBank/DDBJ databases">
        <authorList>
            <person name="Dussert Y."/>
            <person name="Peccoud J."/>
            <person name="Pigeault R."/>
        </authorList>
    </citation>
    <scope>NUCLEOTIDE SEQUENCE</scope>
    <source>
        <strain evidence="1">WArc</strain>
    </source>
</reference>
<organism evidence="1">
    <name type="scientific">Wolbachia endosymbiont of Armadillidium arcangelii</name>
    <dbReference type="NCBI Taxonomy" id="3158571"/>
    <lineage>
        <taxon>Bacteria</taxon>
        <taxon>Pseudomonadati</taxon>
        <taxon>Pseudomonadota</taxon>
        <taxon>Alphaproteobacteria</taxon>
        <taxon>Rickettsiales</taxon>
        <taxon>Anaplasmataceae</taxon>
        <taxon>Wolbachieae</taxon>
        <taxon>Wolbachia</taxon>
    </lineage>
</organism>
<dbReference type="EMBL" id="CP157942">
    <property type="protein sequence ID" value="XBS66909.1"/>
    <property type="molecule type" value="Genomic_DNA"/>
</dbReference>
<dbReference type="RefSeq" id="WP_349967387.1">
    <property type="nucleotide sequence ID" value="NZ_CP157942.1"/>
</dbReference>
<gene>
    <name evidence="1" type="ORF">ABLO99_06980</name>
</gene>
<name>A0AAU7Q1A2_9RICK</name>
<evidence type="ECO:0000313" key="1">
    <source>
        <dbReference type="EMBL" id="XBS66909.1"/>
    </source>
</evidence>
<proteinExistence type="predicted"/>
<sequence>MGTELIKHVVSEQEHKRGISTEPGWPKIECNSDEEPTSENDVADLDDYSLFAQGISNRPECYDLDQRHETGKIADTCVKHTLSYQSEIDNSLTDDSDLYWKRYGHYSISPRDSALIKLDLPLTKSEKSLVDEFRKELKDIVAKGYRGKHENFTNTDLERIECITNKYLQKGIRLNSKCNDDGYTITSLIFKEIRNIPDRIRQHKGLPPYENLSDDSETITSLVSKGIRGIPTYEGVSDDKNIGVIRNIMNNLLLKGGRVKCSSFYNNRLLYATYGFSYEIFAEREEIDNKLKSVAYEGIINSSAKGKALHTEMDNRYFYIKYSQDSTVEAAKVINNPKVKDLSFRHHIFHIGESIVRVENVGGKRNYTDVLGGGIEMSFITEVGKISIHLCPSAEYSNIIEVKLDGESQEKFDKLKGQSSLGENCLLGGKSILQAVKDGNFERNVSIESSETIKQLDCVVKESDAPFTLMRPIDSLDQLQNSKEIVVCS</sequence>
<protein>
    <submittedName>
        <fullName evidence="1">Uncharacterized protein</fullName>
    </submittedName>
</protein>
<dbReference type="AlphaFoldDB" id="A0AAU7Q1A2"/>